<evidence type="ECO:0000256" key="1">
    <source>
        <dbReference type="SAM" id="MobiDB-lite"/>
    </source>
</evidence>
<feature type="region of interest" description="Disordered" evidence="1">
    <location>
        <begin position="27"/>
        <end position="55"/>
    </location>
</feature>
<proteinExistence type="predicted"/>
<reference evidence="2" key="1">
    <citation type="submission" date="2020-01" db="EMBL/GenBank/DDBJ databases">
        <authorList>
            <consortium name="DOE Joint Genome Institute"/>
            <person name="Haridas S."/>
            <person name="Albert R."/>
            <person name="Binder M."/>
            <person name="Bloem J."/>
            <person name="Labutti K."/>
            <person name="Salamov A."/>
            <person name="Andreopoulos B."/>
            <person name="Baker S.E."/>
            <person name="Barry K."/>
            <person name="Bills G."/>
            <person name="Bluhm B.H."/>
            <person name="Cannon C."/>
            <person name="Castanera R."/>
            <person name="Culley D.E."/>
            <person name="Daum C."/>
            <person name="Ezra D."/>
            <person name="Gonzalez J.B."/>
            <person name="Henrissat B."/>
            <person name="Kuo A."/>
            <person name="Liang C."/>
            <person name="Lipzen A."/>
            <person name="Lutzoni F."/>
            <person name="Magnuson J."/>
            <person name="Mondo S."/>
            <person name="Nolan M."/>
            <person name="Ohm R."/>
            <person name="Pangilinan J."/>
            <person name="Park H.-J."/>
            <person name="Ramirez L."/>
            <person name="Alfaro M."/>
            <person name="Sun H."/>
            <person name="Tritt A."/>
            <person name="Yoshinaga Y."/>
            <person name="Zwiers L.-H."/>
            <person name="Turgeon B.G."/>
            <person name="Goodwin S.B."/>
            <person name="Spatafora J.W."/>
            <person name="Crous P.W."/>
            <person name="Grigoriev I.V."/>
        </authorList>
    </citation>
    <scope>NUCLEOTIDE SEQUENCE</scope>
    <source>
        <strain evidence="2">P77</strain>
    </source>
</reference>
<sequence length="194" mass="22086">MMCSPSNNRNDDQLTFFRTRRYISSDREEAMQEKNAQPKKQRQHKHKVMKGNPDVERAETASSVAFCRLVSIPWSLVAGRRQGMWVVSPASRVPIRGGKITTVTDPACCPVTPPRNYCDNSIHPFTPSPHYLLCIPTKNIFAKLSQLPITTTAPVSVVPKDSNSVPAAWWWWWWCDPLFLFSATLQTRLCFVHA</sequence>
<keyword evidence="3" id="KW-1185">Reference proteome</keyword>
<dbReference type="EMBL" id="ML975296">
    <property type="protein sequence ID" value="KAF1834870.1"/>
    <property type="molecule type" value="Genomic_DNA"/>
</dbReference>
<evidence type="ECO:0000313" key="3">
    <source>
        <dbReference type="Proteomes" id="UP000800040"/>
    </source>
</evidence>
<accession>A0A6A5KF73</accession>
<organism evidence="2 3">
    <name type="scientific">Decorospora gaudefroyi</name>
    <dbReference type="NCBI Taxonomy" id="184978"/>
    <lineage>
        <taxon>Eukaryota</taxon>
        <taxon>Fungi</taxon>
        <taxon>Dikarya</taxon>
        <taxon>Ascomycota</taxon>
        <taxon>Pezizomycotina</taxon>
        <taxon>Dothideomycetes</taxon>
        <taxon>Pleosporomycetidae</taxon>
        <taxon>Pleosporales</taxon>
        <taxon>Pleosporineae</taxon>
        <taxon>Pleosporaceae</taxon>
        <taxon>Decorospora</taxon>
    </lineage>
</organism>
<feature type="compositionally biased region" description="Basic residues" evidence="1">
    <location>
        <begin position="37"/>
        <end position="49"/>
    </location>
</feature>
<dbReference type="Proteomes" id="UP000800040">
    <property type="component" value="Unassembled WGS sequence"/>
</dbReference>
<name>A0A6A5KF73_9PLEO</name>
<protein>
    <submittedName>
        <fullName evidence="2">Uncharacterized protein</fullName>
    </submittedName>
</protein>
<evidence type="ECO:0000313" key="2">
    <source>
        <dbReference type="EMBL" id="KAF1834870.1"/>
    </source>
</evidence>
<gene>
    <name evidence="2" type="ORF">BDW02DRAFT_320787</name>
</gene>
<dbReference type="AlphaFoldDB" id="A0A6A5KF73"/>